<comment type="function">
    <text evidence="6">Has immunoglobulin-binding and hemagglutination properties, and can bind to mannose. Essential for virulence. May be involved in LPS biosynthesis or polysaccharide transport.</text>
</comment>
<feature type="region of interest" description="Disordered" evidence="7">
    <location>
        <begin position="38"/>
        <end position="104"/>
    </location>
</feature>
<comment type="similarity">
    <text evidence="2">Belongs to the BA14k family.</text>
</comment>
<sequence length="145" mass="16810">MRGLVAAVALMATMLAPQGIAPAGAQVVTAQYGGYDDRYSRGYDDDYGSYDDPYYDRGRRYGRDDGYRSYDRRYGRYDDRDYDDRDYGNRRDGRRGYFDDDGDRRGTVVKRLSKKDRICLQRHSSYDPETGTFRDGRGGRKPCRV</sequence>
<feature type="signal peptide" evidence="8">
    <location>
        <begin position="1"/>
        <end position="21"/>
    </location>
</feature>
<keyword evidence="8" id="KW-0732">Signal</keyword>
<dbReference type="RefSeq" id="WP_150971676.1">
    <property type="nucleotide sequence ID" value="NZ_VZDO01000014.1"/>
</dbReference>
<feature type="compositionally biased region" description="Basic and acidic residues" evidence="7">
    <location>
        <begin position="54"/>
        <end position="104"/>
    </location>
</feature>
<evidence type="ECO:0000256" key="7">
    <source>
        <dbReference type="SAM" id="MobiDB-lite"/>
    </source>
</evidence>
<evidence type="ECO:0000313" key="10">
    <source>
        <dbReference type="Proteomes" id="UP000432089"/>
    </source>
</evidence>
<gene>
    <name evidence="9" type="ORF">F6X38_16955</name>
</gene>
<protein>
    <recommendedName>
        <fullName evidence="3">Lectin-like protein BA14k</fullName>
    </recommendedName>
</protein>
<dbReference type="AlphaFoldDB" id="A0A7V7PMG4"/>
<evidence type="ECO:0000256" key="8">
    <source>
        <dbReference type="SAM" id="SignalP"/>
    </source>
</evidence>
<feature type="region of interest" description="Disordered" evidence="7">
    <location>
        <begin position="123"/>
        <end position="145"/>
    </location>
</feature>
<feature type="chain" id="PRO_5031480721" description="Lectin-like protein BA14k" evidence="8">
    <location>
        <begin position="22"/>
        <end position="145"/>
    </location>
</feature>
<evidence type="ECO:0000256" key="2">
    <source>
        <dbReference type="ARBA" id="ARBA00010270"/>
    </source>
</evidence>
<dbReference type="EMBL" id="VZDO01000014">
    <property type="protein sequence ID" value="KAB0678110.1"/>
    <property type="molecule type" value="Genomic_DNA"/>
</dbReference>
<name>A0A7V7PMG4_9HYPH</name>
<dbReference type="GO" id="GO:0016020">
    <property type="term" value="C:membrane"/>
    <property type="evidence" value="ECO:0007669"/>
    <property type="project" value="UniProtKB-SubCell"/>
</dbReference>
<organism evidence="9 10">
    <name type="scientific">Plantimonas leprariae</name>
    <dbReference type="NCBI Taxonomy" id="2615207"/>
    <lineage>
        <taxon>Bacteria</taxon>
        <taxon>Pseudomonadati</taxon>
        <taxon>Pseudomonadota</taxon>
        <taxon>Alphaproteobacteria</taxon>
        <taxon>Hyphomicrobiales</taxon>
        <taxon>Aurantimonadaceae</taxon>
        <taxon>Plantimonas</taxon>
    </lineage>
</organism>
<evidence type="ECO:0000256" key="1">
    <source>
        <dbReference type="ARBA" id="ARBA00004167"/>
    </source>
</evidence>
<keyword evidence="10" id="KW-1185">Reference proteome</keyword>
<evidence type="ECO:0000256" key="4">
    <source>
        <dbReference type="ARBA" id="ARBA00022475"/>
    </source>
</evidence>
<proteinExistence type="inferred from homology"/>
<dbReference type="InterPro" id="IPR012413">
    <property type="entry name" value="BA14K"/>
</dbReference>
<dbReference type="Pfam" id="PF07886">
    <property type="entry name" value="BA14K"/>
    <property type="match status" value="1"/>
</dbReference>
<dbReference type="Proteomes" id="UP000432089">
    <property type="component" value="Unassembled WGS sequence"/>
</dbReference>
<keyword evidence="4" id="KW-1003">Cell membrane</keyword>
<evidence type="ECO:0000256" key="5">
    <source>
        <dbReference type="ARBA" id="ARBA00022734"/>
    </source>
</evidence>
<keyword evidence="5" id="KW-0430">Lectin</keyword>
<comment type="subcellular location">
    <subcellularLocation>
        <location evidence="1">Membrane</location>
        <topology evidence="1">Single-pass membrane protein</topology>
    </subcellularLocation>
</comment>
<dbReference type="GO" id="GO:0030246">
    <property type="term" value="F:carbohydrate binding"/>
    <property type="evidence" value="ECO:0007669"/>
    <property type="project" value="UniProtKB-KW"/>
</dbReference>
<evidence type="ECO:0000256" key="3">
    <source>
        <dbReference type="ARBA" id="ARBA00020552"/>
    </source>
</evidence>
<comment type="caution">
    <text evidence="9">The sequence shown here is derived from an EMBL/GenBank/DDBJ whole genome shotgun (WGS) entry which is preliminary data.</text>
</comment>
<keyword evidence="4" id="KW-0472">Membrane</keyword>
<reference evidence="9 10" key="1">
    <citation type="submission" date="2019-09" db="EMBL/GenBank/DDBJ databases">
        <title>YIM 132180 draft genome.</title>
        <authorList>
            <person name="Zhang K."/>
        </authorList>
    </citation>
    <scope>NUCLEOTIDE SEQUENCE [LARGE SCALE GENOMIC DNA]</scope>
    <source>
        <strain evidence="9 10">YIM 132180</strain>
    </source>
</reference>
<evidence type="ECO:0000313" key="9">
    <source>
        <dbReference type="EMBL" id="KAB0678110.1"/>
    </source>
</evidence>
<accession>A0A7V7PMG4</accession>
<evidence type="ECO:0000256" key="6">
    <source>
        <dbReference type="ARBA" id="ARBA00025321"/>
    </source>
</evidence>